<organism evidence="16 17">
    <name type="scientific">Rhodosorus marinus</name>
    <dbReference type="NCBI Taxonomy" id="101924"/>
    <lineage>
        <taxon>Eukaryota</taxon>
        <taxon>Rhodophyta</taxon>
        <taxon>Stylonematophyceae</taxon>
        <taxon>Stylonematales</taxon>
        <taxon>Stylonemataceae</taxon>
        <taxon>Rhodosorus</taxon>
    </lineage>
</organism>
<evidence type="ECO:0000256" key="6">
    <source>
        <dbReference type="ARBA" id="ARBA00022490"/>
    </source>
</evidence>
<dbReference type="InterPro" id="IPR012337">
    <property type="entry name" value="RNaseH-like_sf"/>
</dbReference>
<dbReference type="GO" id="GO:0003723">
    <property type="term" value="F:RNA binding"/>
    <property type="evidence" value="ECO:0007669"/>
    <property type="project" value="UniProtKB-KW"/>
</dbReference>
<dbReference type="Proteomes" id="UP001157974">
    <property type="component" value="Unassembled WGS sequence"/>
</dbReference>
<dbReference type="AlphaFoldDB" id="A0AAV8UIV4"/>
<evidence type="ECO:0000256" key="8">
    <source>
        <dbReference type="ARBA" id="ARBA00022723"/>
    </source>
</evidence>
<keyword evidence="10" id="KW-0269">Exonuclease</keyword>
<evidence type="ECO:0000256" key="1">
    <source>
        <dbReference type="ARBA" id="ARBA00001663"/>
    </source>
</evidence>
<keyword evidence="13" id="KW-0804">Transcription</keyword>
<dbReference type="Pfam" id="PF04857">
    <property type="entry name" value="CAF1"/>
    <property type="match status" value="2"/>
</dbReference>
<proteinExistence type="inferred from homology"/>
<evidence type="ECO:0000256" key="10">
    <source>
        <dbReference type="ARBA" id="ARBA00022839"/>
    </source>
</evidence>
<evidence type="ECO:0000256" key="7">
    <source>
        <dbReference type="ARBA" id="ARBA00022722"/>
    </source>
</evidence>
<keyword evidence="17" id="KW-1185">Reference proteome</keyword>
<protein>
    <recommendedName>
        <fullName evidence="5">poly(A)-specific ribonuclease</fullName>
        <ecNumber evidence="5">3.1.13.4</ecNumber>
    </recommendedName>
</protein>
<dbReference type="Gene3D" id="3.30.420.10">
    <property type="entry name" value="Ribonuclease H-like superfamily/Ribonuclease H"/>
    <property type="match status" value="1"/>
</dbReference>
<keyword evidence="8" id="KW-0479">Metal-binding</keyword>
<dbReference type="GO" id="GO:0005634">
    <property type="term" value="C:nucleus"/>
    <property type="evidence" value="ECO:0007669"/>
    <property type="project" value="UniProtKB-SubCell"/>
</dbReference>
<evidence type="ECO:0000256" key="15">
    <source>
        <dbReference type="SAM" id="MobiDB-lite"/>
    </source>
</evidence>
<evidence type="ECO:0000256" key="9">
    <source>
        <dbReference type="ARBA" id="ARBA00022801"/>
    </source>
</evidence>
<evidence type="ECO:0000256" key="5">
    <source>
        <dbReference type="ARBA" id="ARBA00012161"/>
    </source>
</evidence>
<keyword evidence="7" id="KW-0540">Nuclease</keyword>
<evidence type="ECO:0000256" key="2">
    <source>
        <dbReference type="ARBA" id="ARBA00004123"/>
    </source>
</evidence>
<gene>
    <name evidence="16" type="ORF">NDN08_006856</name>
</gene>
<dbReference type="GO" id="GO:0030014">
    <property type="term" value="C:CCR4-NOT complex"/>
    <property type="evidence" value="ECO:0007669"/>
    <property type="project" value="InterPro"/>
</dbReference>
<keyword evidence="12" id="KW-0805">Transcription regulation</keyword>
<evidence type="ECO:0000256" key="4">
    <source>
        <dbReference type="ARBA" id="ARBA00008372"/>
    </source>
</evidence>
<dbReference type="GO" id="GO:0046872">
    <property type="term" value="F:metal ion binding"/>
    <property type="evidence" value="ECO:0007669"/>
    <property type="project" value="UniProtKB-KW"/>
</dbReference>
<comment type="catalytic activity">
    <reaction evidence="1">
        <text>Exonucleolytic cleavage of poly(A) to 5'-AMP.</text>
        <dbReference type="EC" id="3.1.13.4"/>
    </reaction>
</comment>
<dbReference type="GO" id="GO:0005737">
    <property type="term" value="C:cytoplasm"/>
    <property type="evidence" value="ECO:0007669"/>
    <property type="project" value="UniProtKB-SubCell"/>
</dbReference>
<accession>A0AAV8UIV4</accession>
<keyword evidence="11" id="KW-0694">RNA-binding</keyword>
<dbReference type="PANTHER" id="PTHR10797">
    <property type="entry name" value="CCR4-NOT TRANSCRIPTION COMPLEX SUBUNIT"/>
    <property type="match status" value="1"/>
</dbReference>
<dbReference type="InterPro" id="IPR039637">
    <property type="entry name" value="CNOT7/CNOT8/Pop2"/>
</dbReference>
<comment type="caution">
    <text evidence="16">The sequence shown here is derived from an EMBL/GenBank/DDBJ whole genome shotgun (WGS) entry which is preliminary data.</text>
</comment>
<dbReference type="SUPFAM" id="SSF53098">
    <property type="entry name" value="Ribonuclease H-like"/>
    <property type="match status" value="1"/>
</dbReference>
<dbReference type="EC" id="3.1.13.4" evidence="5"/>
<evidence type="ECO:0000313" key="17">
    <source>
        <dbReference type="Proteomes" id="UP001157974"/>
    </source>
</evidence>
<evidence type="ECO:0000256" key="11">
    <source>
        <dbReference type="ARBA" id="ARBA00022884"/>
    </source>
</evidence>
<evidence type="ECO:0000256" key="12">
    <source>
        <dbReference type="ARBA" id="ARBA00023015"/>
    </source>
</evidence>
<reference evidence="16 17" key="1">
    <citation type="journal article" date="2023" name="Nat. Commun.">
        <title>Origin of minicircular mitochondrial genomes in red algae.</title>
        <authorList>
            <person name="Lee Y."/>
            <person name="Cho C.H."/>
            <person name="Lee Y.M."/>
            <person name="Park S.I."/>
            <person name="Yang J.H."/>
            <person name="West J.A."/>
            <person name="Bhattacharya D."/>
            <person name="Yoon H.S."/>
        </authorList>
    </citation>
    <scope>NUCLEOTIDE SEQUENCE [LARGE SCALE GENOMIC DNA]</scope>
    <source>
        <strain evidence="16 17">CCMP1338</strain>
        <tissue evidence="16">Whole cell</tissue>
    </source>
</reference>
<dbReference type="InterPro" id="IPR006941">
    <property type="entry name" value="RNase_CAF1"/>
</dbReference>
<name>A0AAV8UIV4_9RHOD</name>
<evidence type="ECO:0000256" key="13">
    <source>
        <dbReference type="ARBA" id="ARBA00023163"/>
    </source>
</evidence>
<keyword evidence="14" id="KW-0539">Nucleus</keyword>
<evidence type="ECO:0000256" key="14">
    <source>
        <dbReference type="ARBA" id="ARBA00023242"/>
    </source>
</evidence>
<comment type="similarity">
    <text evidence="4">Belongs to the CAF1 family.</text>
</comment>
<keyword evidence="9" id="KW-0378">Hydrolase</keyword>
<comment type="subcellular location">
    <subcellularLocation>
        <location evidence="3">Cytoplasm</location>
    </subcellularLocation>
    <subcellularLocation>
        <location evidence="2">Nucleus</location>
    </subcellularLocation>
</comment>
<keyword evidence="6" id="KW-0963">Cytoplasm</keyword>
<dbReference type="GO" id="GO:0004535">
    <property type="term" value="F:poly(A)-specific ribonuclease activity"/>
    <property type="evidence" value="ECO:0007669"/>
    <property type="project" value="UniProtKB-EC"/>
</dbReference>
<sequence length="327" mass="37131">MAPKGKIVEVWGHNLVEEIVKIAEVLEDYPYVAIDTEFPGVVAEPVGHYKNQIEQRYQTLRVNVDMLKIIQIGFSFADEAGNLCPDVSTWQFNFKFFLDSDTYAQDSINLLTGSGIDFERFQREGIDVEDFGEKLISSGVVLNDNVKWISFHSCYDFAYLLKAVTSQSMPEDREGFLDVVKMFFPNIYDMKYIAQERFRGGLNKLAAHYKVERNGQMHQAGSDSLVTELTFFKLRDDYGNYIEEVFNGKLFGIEDVPDGSLSPARTQQESESPQRMESKESIVVNAPSPAVLPDSVVLPMHSFSGSYEQIDGSEAFGREMNVQEYVY</sequence>
<evidence type="ECO:0000313" key="16">
    <source>
        <dbReference type="EMBL" id="KAJ8902451.1"/>
    </source>
</evidence>
<dbReference type="InterPro" id="IPR036397">
    <property type="entry name" value="RNaseH_sf"/>
</dbReference>
<dbReference type="EMBL" id="JAMWBK010000009">
    <property type="protein sequence ID" value="KAJ8902451.1"/>
    <property type="molecule type" value="Genomic_DNA"/>
</dbReference>
<evidence type="ECO:0000256" key="3">
    <source>
        <dbReference type="ARBA" id="ARBA00004496"/>
    </source>
</evidence>
<feature type="region of interest" description="Disordered" evidence="15">
    <location>
        <begin position="258"/>
        <end position="280"/>
    </location>
</feature>